<dbReference type="Gene3D" id="6.10.250.2470">
    <property type="match status" value="1"/>
</dbReference>
<evidence type="ECO:0008006" key="6">
    <source>
        <dbReference type="Google" id="ProtNLM"/>
    </source>
</evidence>
<sequence length="679" mass="77770">MASPPLDCSIEEVERLQSSLKEALREKYEAAQYGLKLLEEKESLQSKLEESEEKLVHLMRDELQRKISQAGFQEEDDLLSRSANREEQLSHRIKDLEHDLKSTKNQMAENDKLHQIMKDLQAKYDSVEKIRQDLKQEMKGMKSKEAQLLSELDELESENLELQKNVLALKTSQIEFESLKHELKRGQEENDLIHVQLEEVTRLKRITEKSLEEALESLQIEREQRHNLKKELDSRLAYESFYHLNSIQNGLAQVSQSQLLNQTNSRNNLLSELQTSELTQFKAELAELQRKLEEAQRSAEVASSEVTSKQERITQLQTELDIIMGVQRRADAEFEAKNEANGADTADDDLGSRRALRQAETRYSVALRQIASMQHDLWRYQELERMNADPALTDDKGLKAEVLRLREQLEKKASDIKKLEDRIDNGAVEAQEIGLKSASVSSSLRVGFSELLKLYMLICAEIKETPSKQVASQDVEELQAEILSLKSKLSTKRDQVIALRDVLKANKTTAETALANLKQKYENEKMIVTDTMRGLRSELKVLKEDAVTYASIRAMFAQKHDEFVTQMDELQQKLNSAEDEKRTLNSLLRLAIQQKLHLTQRLEEYEVAQITPDSASARYPAAPVRIFSCATHTHTHTRLAISAELRSVGHIAPMNLFLPHRHFLQTSTASYSTKPIDSV</sequence>
<evidence type="ECO:0000313" key="5">
    <source>
        <dbReference type="Proteomes" id="UP000267029"/>
    </source>
</evidence>
<dbReference type="EMBL" id="UXSR01000911">
    <property type="protein sequence ID" value="VDD77658.1"/>
    <property type="molecule type" value="Genomic_DNA"/>
</dbReference>
<feature type="coiled-coil region" evidence="3">
    <location>
        <begin position="6"/>
        <end position="231"/>
    </location>
</feature>
<organism evidence="4 5">
    <name type="scientific">Mesocestoides corti</name>
    <name type="common">Flatworm</name>
    <dbReference type="NCBI Taxonomy" id="53468"/>
    <lineage>
        <taxon>Eukaryota</taxon>
        <taxon>Metazoa</taxon>
        <taxon>Spiralia</taxon>
        <taxon>Lophotrochozoa</taxon>
        <taxon>Platyhelminthes</taxon>
        <taxon>Cestoda</taxon>
        <taxon>Eucestoda</taxon>
        <taxon>Cyclophyllidea</taxon>
        <taxon>Mesocestoididae</taxon>
        <taxon>Mesocestoides</taxon>
    </lineage>
</organism>
<dbReference type="SUPFAM" id="SSF58100">
    <property type="entry name" value="Bacterial hemolysins"/>
    <property type="match status" value="1"/>
</dbReference>
<evidence type="ECO:0000256" key="2">
    <source>
        <dbReference type="ARBA" id="ARBA00023054"/>
    </source>
</evidence>
<feature type="coiled-coil region" evidence="3">
    <location>
        <begin position="468"/>
        <end position="520"/>
    </location>
</feature>
<dbReference type="Proteomes" id="UP000267029">
    <property type="component" value="Unassembled WGS sequence"/>
</dbReference>
<evidence type="ECO:0000256" key="3">
    <source>
        <dbReference type="SAM" id="Coils"/>
    </source>
</evidence>
<proteinExistence type="inferred from homology"/>
<gene>
    <name evidence="4" type="ORF">MCOS_LOCUS3661</name>
</gene>
<dbReference type="PANTHER" id="PTHR31233">
    <property type="entry name" value="BICAUDAL D FAMILY MEMBER"/>
    <property type="match status" value="1"/>
</dbReference>
<protein>
    <recommendedName>
        <fullName evidence="6">Protein bicaudal D</fullName>
    </recommendedName>
</protein>
<name>A0A0R3U9R2_MESCO</name>
<evidence type="ECO:0000313" key="4">
    <source>
        <dbReference type="EMBL" id="VDD77658.1"/>
    </source>
</evidence>
<dbReference type="Pfam" id="PF09730">
    <property type="entry name" value="BicD"/>
    <property type="match status" value="2"/>
</dbReference>
<reference evidence="4 5" key="1">
    <citation type="submission" date="2018-10" db="EMBL/GenBank/DDBJ databases">
        <authorList>
            <consortium name="Pathogen Informatics"/>
        </authorList>
    </citation>
    <scope>NUCLEOTIDE SEQUENCE [LARGE SCALE GENOMIC DNA]</scope>
</reference>
<dbReference type="GO" id="GO:0070840">
    <property type="term" value="F:dynein complex binding"/>
    <property type="evidence" value="ECO:0007669"/>
    <property type="project" value="InterPro"/>
</dbReference>
<dbReference type="PANTHER" id="PTHR31233:SF6">
    <property type="entry name" value="PROTEIN BICAUDAL D"/>
    <property type="match status" value="1"/>
</dbReference>
<dbReference type="OrthoDB" id="10069295at2759"/>
<feature type="coiled-coil region" evidence="3">
    <location>
        <begin position="271"/>
        <end position="319"/>
    </location>
</feature>
<dbReference type="AlphaFoldDB" id="A0A0R3U9R2"/>
<dbReference type="GO" id="GO:0005829">
    <property type="term" value="C:cytosol"/>
    <property type="evidence" value="ECO:0007669"/>
    <property type="project" value="TreeGrafter"/>
</dbReference>
<keyword evidence="2 3" id="KW-0175">Coiled coil</keyword>
<dbReference type="STRING" id="53468.A0A0R3U9R2"/>
<evidence type="ECO:0000256" key="1">
    <source>
        <dbReference type="ARBA" id="ARBA00010061"/>
    </source>
</evidence>
<feature type="coiled-coil region" evidence="3">
    <location>
        <begin position="560"/>
        <end position="594"/>
    </location>
</feature>
<comment type="similarity">
    <text evidence="1">Belongs to the BicD family.</text>
</comment>
<dbReference type="GO" id="GO:0008093">
    <property type="term" value="F:cytoskeletal anchor activity"/>
    <property type="evidence" value="ECO:0007669"/>
    <property type="project" value="InterPro"/>
</dbReference>
<dbReference type="GO" id="GO:0005794">
    <property type="term" value="C:Golgi apparatus"/>
    <property type="evidence" value="ECO:0007669"/>
    <property type="project" value="TreeGrafter"/>
</dbReference>
<dbReference type="GO" id="GO:0070507">
    <property type="term" value="P:regulation of microtubule cytoskeleton organization"/>
    <property type="evidence" value="ECO:0007669"/>
    <property type="project" value="TreeGrafter"/>
</dbReference>
<dbReference type="GO" id="GO:0072393">
    <property type="term" value="P:microtubule anchoring at microtubule organizing center"/>
    <property type="evidence" value="ECO:0007669"/>
    <property type="project" value="TreeGrafter"/>
</dbReference>
<accession>A0A0R3U9R2</accession>
<keyword evidence="5" id="KW-1185">Reference proteome</keyword>
<dbReference type="GO" id="GO:0034452">
    <property type="term" value="F:dynactin binding"/>
    <property type="evidence" value="ECO:0007669"/>
    <property type="project" value="TreeGrafter"/>
</dbReference>
<dbReference type="InterPro" id="IPR018477">
    <property type="entry name" value="BICD"/>
</dbReference>